<dbReference type="PANTHER" id="PTHR22888:SF9">
    <property type="entry name" value="CYTOCHROME C OXIDASE SUBUNIT 2"/>
    <property type="match status" value="1"/>
</dbReference>
<dbReference type="SUPFAM" id="SSF49503">
    <property type="entry name" value="Cupredoxins"/>
    <property type="match status" value="1"/>
</dbReference>
<comment type="cofactor">
    <cofactor evidence="15">
        <name>Cu cation</name>
        <dbReference type="ChEBI" id="CHEBI:23378"/>
    </cofactor>
    <text evidence="15">Binds a copper A center.</text>
</comment>
<feature type="domain" description="Cytochrome oxidase subunit II copper A binding" evidence="17">
    <location>
        <begin position="127"/>
        <end position="257"/>
    </location>
</feature>
<dbReference type="GO" id="GO:0005886">
    <property type="term" value="C:plasma membrane"/>
    <property type="evidence" value="ECO:0007669"/>
    <property type="project" value="UniProtKB-SubCell"/>
</dbReference>
<dbReference type="Gene3D" id="2.60.40.420">
    <property type="entry name" value="Cupredoxins - blue copper proteins"/>
    <property type="match status" value="1"/>
</dbReference>
<evidence type="ECO:0000256" key="16">
    <source>
        <dbReference type="SAM" id="Phobius"/>
    </source>
</evidence>
<dbReference type="Gene3D" id="1.10.287.90">
    <property type="match status" value="1"/>
</dbReference>
<keyword evidence="3 14" id="KW-0813">Transport</keyword>
<dbReference type="HOGENOM" id="CLU_036876_3_1_11"/>
<keyword evidence="10 15" id="KW-0186">Copper</keyword>
<keyword evidence="7" id="KW-1278">Translocase</keyword>
<keyword evidence="9 16" id="KW-1133">Transmembrane helix</keyword>
<proteinExistence type="inferred from homology"/>
<dbReference type="AlphaFoldDB" id="C8XCY3"/>
<dbReference type="InterPro" id="IPR008972">
    <property type="entry name" value="Cupredoxin"/>
</dbReference>
<dbReference type="PROSITE" id="PS51257">
    <property type="entry name" value="PROKAR_LIPOPROTEIN"/>
    <property type="match status" value="1"/>
</dbReference>
<dbReference type="InParanoid" id="C8XCY3"/>
<dbReference type="Pfam" id="PF02790">
    <property type="entry name" value="COX2_TM"/>
    <property type="match status" value="1"/>
</dbReference>
<dbReference type="InterPro" id="IPR045187">
    <property type="entry name" value="CcO_II"/>
</dbReference>
<reference evidence="18 19" key="2">
    <citation type="journal article" date="2010" name="Stand. Genomic Sci.">
        <title>Complete genome sequence of Nakamurella multipartita type strain (Y-104).</title>
        <authorList>
            <person name="Tice H."/>
            <person name="Mayilraj S."/>
            <person name="Sims D."/>
            <person name="Lapidus A."/>
            <person name="Nolan M."/>
            <person name="Lucas S."/>
            <person name="Glavina Del Rio T."/>
            <person name="Copeland A."/>
            <person name="Cheng J.F."/>
            <person name="Meincke L."/>
            <person name="Bruce D."/>
            <person name="Goodwin L."/>
            <person name="Pitluck S."/>
            <person name="Ivanova N."/>
            <person name="Mavromatis K."/>
            <person name="Ovchinnikova G."/>
            <person name="Pati A."/>
            <person name="Chen A."/>
            <person name="Palaniappan K."/>
            <person name="Land M."/>
            <person name="Hauser L."/>
            <person name="Chang Y.J."/>
            <person name="Jeffries C.D."/>
            <person name="Detter J.C."/>
            <person name="Brettin T."/>
            <person name="Rohde M."/>
            <person name="Goker M."/>
            <person name="Bristow J."/>
            <person name="Eisen J.A."/>
            <person name="Markowitz V."/>
            <person name="Hugenholtz P."/>
            <person name="Kyrpides N.C."/>
            <person name="Klenk H.P."/>
            <person name="Chen F."/>
        </authorList>
    </citation>
    <scope>NUCLEOTIDE SEQUENCE [LARGE SCALE GENOMIC DNA]</scope>
    <source>
        <strain evidence="19">ATCC 700099 / DSM 44233 / CIP 104796 / JCM 9543 / NBRC 105858 / Y-104</strain>
    </source>
</reference>
<dbReference type="SUPFAM" id="SSF81464">
    <property type="entry name" value="Cytochrome c oxidase subunit II-like, transmembrane region"/>
    <property type="match status" value="1"/>
</dbReference>
<dbReference type="PANTHER" id="PTHR22888">
    <property type="entry name" value="CYTOCHROME C OXIDASE, SUBUNIT II"/>
    <property type="match status" value="1"/>
</dbReference>
<evidence type="ECO:0000313" key="19">
    <source>
        <dbReference type="Proteomes" id="UP000002218"/>
    </source>
</evidence>
<dbReference type="Pfam" id="PF00116">
    <property type="entry name" value="COX2"/>
    <property type="match status" value="1"/>
</dbReference>
<evidence type="ECO:0000256" key="11">
    <source>
        <dbReference type="ARBA" id="ARBA00023136"/>
    </source>
</evidence>
<dbReference type="Proteomes" id="UP000002218">
    <property type="component" value="Chromosome"/>
</dbReference>
<evidence type="ECO:0000256" key="3">
    <source>
        <dbReference type="ARBA" id="ARBA00022448"/>
    </source>
</evidence>
<keyword evidence="5 14" id="KW-0812">Transmembrane</keyword>
<evidence type="ECO:0000256" key="2">
    <source>
        <dbReference type="ARBA" id="ARBA00007866"/>
    </source>
</evidence>
<evidence type="ECO:0000256" key="15">
    <source>
        <dbReference type="RuleBase" id="RU004024"/>
    </source>
</evidence>
<keyword evidence="8 14" id="KW-0249">Electron transport</keyword>
<keyword evidence="19" id="KW-1185">Reference proteome</keyword>
<evidence type="ECO:0000256" key="8">
    <source>
        <dbReference type="ARBA" id="ARBA00022982"/>
    </source>
</evidence>
<dbReference type="PROSITE" id="PS00078">
    <property type="entry name" value="COX2"/>
    <property type="match status" value="1"/>
</dbReference>
<evidence type="ECO:0000256" key="7">
    <source>
        <dbReference type="ARBA" id="ARBA00022967"/>
    </source>
</evidence>
<dbReference type="GO" id="GO:0004129">
    <property type="term" value="F:cytochrome-c oxidase activity"/>
    <property type="evidence" value="ECO:0007669"/>
    <property type="project" value="UniProtKB-EC"/>
</dbReference>
<name>C8XCY3_NAKMY</name>
<dbReference type="InterPro" id="IPR001505">
    <property type="entry name" value="Copper_CuA"/>
</dbReference>
<dbReference type="RefSeq" id="WP_015748453.1">
    <property type="nucleotide sequence ID" value="NC_013235.1"/>
</dbReference>
<feature type="transmembrane region" description="Helical" evidence="16">
    <location>
        <begin position="53"/>
        <end position="76"/>
    </location>
</feature>
<evidence type="ECO:0000313" key="18">
    <source>
        <dbReference type="EMBL" id="ACV79586.1"/>
    </source>
</evidence>
<dbReference type="PRINTS" id="PR01166">
    <property type="entry name" value="CYCOXIDASEII"/>
</dbReference>
<dbReference type="EMBL" id="CP001737">
    <property type="protein sequence ID" value="ACV79586.1"/>
    <property type="molecule type" value="Genomic_DNA"/>
</dbReference>
<dbReference type="InterPro" id="IPR011759">
    <property type="entry name" value="Cyt_c_oxidase_su2_TM_dom"/>
</dbReference>
<evidence type="ECO:0000256" key="9">
    <source>
        <dbReference type="ARBA" id="ARBA00022989"/>
    </source>
</evidence>
<sequence precursor="true">MTRSRARRRIFLAGMLGVLSVLVSGCSFADLPTWGWPMGVTPQATRMREFWQGATIAALAIGVVVWGLMFWAFIVYHKRKNGPLYPKQTKENLPLELVYTAVPFLMVFVLFYFTVTTENVALEKQPNPDVTVDVVAFKWNWDFGYPGTSLPGGGGEVHTVGTSNEIPILVLPVNKVIQYDLRSKDVIHSFWTIDFLFKRDVFPYPEQNQTDNKFQNTIEQTGAFVGRCAELCGTYHGSMNFEVRAVPQDVYDTYLDYRQTVNPQTRAPYTAAEALTATGEKISSCGELCAPLATTTAPMNTDRTAKGANEPVPGGS</sequence>
<dbReference type="GO" id="GO:0042773">
    <property type="term" value="P:ATP synthesis coupled electron transport"/>
    <property type="evidence" value="ECO:0007669"/>
    <property type="project" value="TreeGrafter"/>
</dbReference>
<evidence type="ECO:0000256" key="6">
    <source>
        <dbReference type="ARBA" id="ARBA00022723"/>
    </source>
</evidence>
<comment type="function">
    <text evidence="12 15">Subunits I and II form the functional core of the enzyme complex. Electrons originating in cytochrome c are transferred via heme a and Cu(A) to the binuclear center formed by heme a3 and Cu(B).</text>
</comment>
<evidence type="ECO:0000256" key="14">
    <source>
        <dbReference type="RuleBase" id="RU000456"/>
    </source>
</evidence>
<comment type="similarity">
    <text evidence="2 14">Belongs to the cytochrome c oxidase subunit 2 family.</text>
</comment>
<evidence type="ECO:0000256" key="13">
    <source>
        <dbReference type="ARBA" id="ARBA00047816"/>
    </source>
</evidence>
<reference evidence="19" key="1">
    <citation type="submission" date="2009-09" db="EMBL/GenBank/DDBJ databases">
        <title>The complete genome of Nakamurella multipartita DSM 44233.</title>
        <authorList>
            <consortium name="US DOE Joint Genome Institute (JGI-PGF)"/>
            <person name="Lucas S."/>
            <person name="Copeland A."/>
            <person name="Lapidus A."/>
            <person name="Glavina del Rio T."/>
            <person name="Dalin E."/>
            <person name="Tice H."/>
            <person name="Bruce D."/>
            <person name="Goodwin L."/>
            <person name="Pitluck S."/>
            <person name="Kyrpides N."/>
            <person name="Mavromatis K."/>
            <person name="Ivanova N."/>
            <person name="Ovchinnikova G."/>
            <person name="Sims D."/>
            <person name="Meincke L."/>
            <person name="Brettin T."/>
            <person name="Detter J.C."/>
            <person name="Han C."/>
            <person name="Larimer F."/>
            <person name="Land M."/>
            <person name="Hauser L."/>
            <person name="Markowitz V."/>
            <person name="Cheng J.-F."/>
            <person name="Hugenholtz P."/>
            <person name="Woyke T."/>
            <person name="Wu D."/>
            <person name="Klenk H.-P."/>
            <person name="Eisen J.A."/>
        </authorList>
    </citation>
    <scope>NUCLEOTIDE SEQUENCE [LARGE SCALE GENOMIC DNA]</scope>
    <source>
        <strain evidence="19">ATCC 700099 / DSM 44233 / CIP 104796 / JCM 9543 / NBRC 105858 / Y-104</strain>
    </source>
</reference>
<evidence type="ECO:0000256" key="1">
    <source>
        <dbReference type="ARBA" id="ARBA00004141"/>
    </source>
</evidence>
<organism evidence="18 19">
    <name type="scientific">Nakamurella multipartita (strain ATCC 700099 / DSM 44233 / CIP 104796 / JCM 9543 / NBRC 105858 / Y-104)</name>
    <name type="common">Microsphaera multipartita</name>
    <dbReference type="NCBI Taxonomy" id="479431"/>
    <lineage>
        <taxon>Bacteria</taxon>
        <taxon>Bacillati</taxon>
        <taxon>Actinomycetota</taxon>
        <taxon>Actinomycetes</taxon>
        <taxon>Nakamurellales</taxon>
        <taxon>Nakamurellaceae</taxon>
        <taxon>Nakamurella</taxon>
    </lineage>
</organism>
<evidence type="ECO:0000256" key="4">
    <source>
        <dbReference type="ARBA" id="ARBA00022660"/>
    </source>
</evidence>
<keyword evidence="4 14" id="KW-0679">Respiratory chain</keyword>
<protein>
    <recommendedName>
        <fullName evidence="15">Cytochrome c oxidase subunit 2</fullName>
        <ecNumber evidence="15">7.1.1.9</ecNumber>
    </recommendedName>
</protein>
<dbReference type="eggNOG" id="COG1622">
    <property type="taxonomic scope" value="Bacteria"/>
</dbReference>
<comment type="subcellular location">
    <subcellularLocation>
        <location evidence="14">Cell membrane</location>
        <topology evidence="14">Multi-pass membrane protein</topology>
    </subcellularLocation>
    <subcellularLocation>
        <location evidence="1">Membrane</location>
        <topology evidence="1">Multi-pass membrane protein</topology>
    </subcellularLocation>
</comment>
<evidence type="ECO:0000256" key="5">
    <source>
        <dbReference type="ARBA" id="ARBA00022692"/>
    </source>
</evidence>
<dbReference type="PROSITE" id="PS50857">
    <property type="entry name" value="COX2_CUA"/>
    <property type="match status" value="1"/>
</dbReference>
<evidence type="ECO:0000256" key="10">
    <source>
        <dbReference type="ARBA" id="ARBA00023008"/>
    </source>
</evidence>
<keyword evidence="6 15" id="KW-0479">Metal-binding</keyword>
<dbReference type="InterPro" id="IPR002429">
    <property type="entry name" value="CcO_II-like_C"/>
</dbReference>
<dbReference type="FunCoup" id="C8XCY3">
    <property type="interactions" value="59"/>
</dbReference>
<evidence type="ECO:0000259" key="17">
    <source>
        <dbReference type="PROSITE" id="PS50857"/>
    </source>
</evidence>
<feature type="transmembrane region" description="Helical" evidence="16">
    <location>
        <begin position="97"/>
        <end position="115"/>
    </location>
</feature>
<keyword evidence="11 16" id="KW-0472">Membrane</keyword>
<dbReference type="EC" id="7.1.1.9" evidence="15"/>
<dbReference type="InterPro" id="IPR036257">
    <property type="entry name" value="Cyt_c_oxidase_su2_TM_sf"/>
</dbReference>
<dbReference type="GO" id="GO:0005507">
    <property type="term" value="F:copper ion binding"/>
    <property type="evidence" value="ECO:0007669"/>
    <property type="project" value="InterPro"/>
</dbReference>
<dbReference type="STRING" id="479431.Namu_3255"/>
<comment type="catalytic activity">
    <reaction evidence="13 15">
        <text>4 Fe(II)-[cytochrome c] + O2 + 8 H(+)(in) = 4 Fe(III)-[cytochrome c] + 2 H2O + 4 H(+)(out)</text>
        <dbReference type="Rhea" id="RHEA:11436"/>
        <dbReference type="Rhea" id="RHEA-COMP:10350"/>
        <dbReference type="Rhea" id="RHEA-COMP:14399"/>
        <dbReference type="ChEBI" id="CHEBI:15377"/>
        <dbReference type="ChEBI" id="CHEBI:15378"/>
        <dbReference type="ChEBI" id="CHEBI:15379"/>
        <dbReference type="ChEBI" id="CHEBI:29033"/>
        <dbReference type="ChEBI" id="CHEBI:29034"/>
        <dbReference type="EC" id="7.1.1.9"/>
    </reaction>
</comment>
<dbReference type="KEGG" id="nml:Namu_3255"/>
<accession>C8XCY3</accession>
<evidence type="ECO:0000256" key="12">
    <source>
        <dbReference type="ARBA" id="ARBA00024688"/>
    </source>
</evidence>
<gene>
    <name evidence="18" type="ordered locus">Namu_3255</name>
</gene>